<sequence length="337" mass="37670">MGTSLPSPSPLPCEEVRVVSLLPSLTEIVAQLGKGEQLVGMSVTHECDFPPDVVMGKKVVTESFVDPKASQREINDRVVESLAQNNSLYALREGAFRDARPTHVLTQSLCDVCAVNFEQVKSKCSRLLADDPYKLLSVEPQTLRDVRDSIQVVGASLDCSRAAIDEALARFDEGRASVRERVHRRLDRRRPKVALLEWFDPLFTGGHWIHEMVEDAGGSYGLTRPGERSAVMTRSDLAAYDPDVIVLAPCGFDLDRCERDAKKILYDPEGEHFEWWSGLRAVRESEVYACDGNQYFSRPSPRLVEGIEILAEVLHGVATTPRGEEGARWRRLELPPR</sequence>
<dbReference type="Gene3D" id="3.40.50.1980">
    <property type="entry name" value="Nitrogenase molybdenum iron protein domain"/>
    <property type="match status" value="2"/>
</dbReference>
<organism evidence="2 3">
    <name type="scientific">Chloropicon primus</name>
    <dbReference type="NCBI Taxonomy" id="1764295"/>
    <lineage>
        <taxon>Eukaryota</taxon>
        <taxon>Viridiplantae</taxon>
        <taxon>Chlorophyta</taxon>
        <taxon>Chloropicophyceae</taxon>
        <taxon>Chloropicales</taxon>
        <taxon>Chloropicaceae</taxon>
        <taxon>Chloropicon</taxon>
    </lineage>
</organism>
<accession>A0A5B8MEE1</accession>
<dbReference type="Pfam" id="PF01497">
    <property type="entry name" value="Peripla_BP_2"/>
    <property type="match status" value="1"/>
</dbReference>
<dbReference type="PANTHER" id="PTHR42860:SF1">
    <property type="entry name" value="VITAMIN B12-BINDING PROTEIN"/>
    <property type="match status" value="1"/>
</dbReference>
<dbReference type="SUPFAM" id="SSF53807">
    <property type="entry name" value="Helical backbone' metal receptor"/>
    <property type="match status" value="1"/>
</dbReference>
<dbReference type="AlphaFoldDB" id="A0A5B8MEE1"/>
<dbReference type="InterPro" id="IPR051030">
    <property type="entry name" value="Vitamin_B12-ABC_binding"/>
</dbReference>
<evidence type="ECO:0000259" key="1">
    <source>
        <dbReference type="Pfam" id="PF01497"/>
    </source>
</evidence>
<dbReference type="PANTHER" id="PTHR42860">
    <property type="entry name" value="VITAMIN B12-BINDING PROTEIN"/>
    <property type="match status" value="1"/>
</dbReference>
<dbReference type="STRING" id="1764295.A0A5B8MEE1"/>
<gene>
    <name evidence="2" type="ORF">A3770_02p10520</name>
</gene>
<protein>
    <recommendedName>
        <fullName evidence="1">Fe/B12 periplasmic-binding domain-containing protein</fullName>
    </recommendedName>
</protein>
<dbReference type="OrthoDB" id="274765at2759"/>
<feature type="domain" description="Fe/B12 periplasmic-binding" evidence="1">
    <location>
        <begin position="139"/>
        <end position="292"/>
    </location>
</feature>
<dbReference type="Proteomes" id="UP000316726">
    <property type="component" value="Chromosome 2"/>
</dbReference>
<evidence type="ECO:0000313" key="3">
    <source>
        <dbReference type="Proteomes" id="UP000316726"/>
    </source>
</evidence>
<reference evidence="2 3" key="1">
    <citation type="submission" date="2018-07" db="EMBL/GenBank/DDBJ databases">
        <title>The complete nuclear genome of the prasinophyte Chloropicon primus (CCMP1205).</title>
        <authorList>
            <person name="Pombert J.-F."/>
            <person name="Otis C."/>
            <person name="Turmel M."/>
            <person name="Lemieux C."/>
        </authorList>
    </citation>
    <scope>NUCLEOTIDE SEQUENCE [LARGE SCALE GENOMIC DNA]</scope>
    <source>
        <strain evidence="2 3">CCMP1205</strain>
    </source>
</reference>
<dbReference type="EMBL" id="CP031035">
    <property type="protein sequence ID" value="QDZ18534.1"/>
    <property type="molecule type" value="Genomic_DNA"/>
</dbReference>
<proteinExistence type="predicted"/>
<evidence type="ECO:0000313" key="2">
    <source>
        <dbReference type="EMBL" id="QDZ18534.1"/>
    </source>
</evidence>
<keyword evidence="3" id="KW-1185">Reference proteome</keyword>
<dbReference type="InterPro" id="IPR002491">
    <property type="entry name" value="ABC_transptr_periplasmic_BD"/>
</dbReference>
<name>A0A5B8MEE1_9CHLO</name>